<dbReference type="RefSeq" id="WP_316663471.1">
    <property type="nucleotide sequence ID" value="NZ_JAWHTF010000010.1"/>
</dbReference>
<reference evidence="4 5" key="1">
    <citation type="submission" date="2023-10" db="EMBL/GenBank/DDBJ databases">
        <title>Marimonas sp. nov. isolated from tidal mud flat.</title>
        <authorList>
            <person name="Jaincy N.J."/>
            <person name="Srinivasan S."/>
            <person name="Lee S.-S."/>
        </authorList>
    </citation>
    <scope>NUCLEOTIDE SEQUENCE [LARGE SCALE GENOMIC DNA]</scope>
    <source>
        <strain evidence="4 5">MJ-SS3</strain>
    </source>
</reference>
<sequence>MLVLKRTNSEHPDFINLVKLLDAYLCIVDGEDHAFYSQYNKIDLLNHVVVAYSNDLPVGCGSFKQFNKETVEIKRMYVVPDFREKGVAKKILTELELWAKELNTKKCVLETGKRQVEAVSFYKKNKYSLIPNFGPYIDVDNSLCFVKEL</sequence>
<organism evidence="4 5">
    <name type="scientific">Gilvirhabdus luticola</name>
    <dbReference type="NCBI Taxonomy" id="3079858"/>
    <lineage>
        <taxon>Bacteria</taxon>
        <taxon>Pseudomonadati</taxon>
        <taxon>Bacteroidota</taxon>
        <taxon>Flavobacteriia</taxon>
        <taxon>Flavobacteriales</taxon>
        <taxon>Flavobacteriaceae</taxon>
        <taxon>Gilvirhabdus</taxon>
    </lineage>
</organism>
<keyword evidence="1" id="KW-0808">Transferase</keyword>
<evidence type="ECO:0000313" key="4">
    <source>
        <dbReference type="EMBL" id="MDU8887283.1"/>
    </source>
</evidence>
<dbReference type="Pfam" id="PF00583">
    <property type="entry name" value="Acetyltransf_1"/>
    <property type="match status" value="1"/>
</dbReference>
<accession>A0ABU3UA50</accession>
<dbReference type="CDD" id="cd04301">
    <property type="entry name" value="NAT_SF"/>
    <property type="match status" value="1"/>
</dbReference>
<protein>
    <submittedName>
        <fullName evidence="4">GNAT family N-acetyltransferase</fullName>
    </submittedName>
</protein>
<dbReference type="PROSITE" id="PS51186">
    <property type="entry name" value="GNAT"/>
    <property type="match status" value="1"/>
</dbReference>
<comment type="caution">
    <text evidence="4">The sequence shown here is derived from an EMBL/GenBank/DDBJ whole genome shotgun (WGS) entry which is preliminary data.</text>
</comment>
<feature type="domain" description="N-acetyltransferase" evidence="3">
    <location>
        <begin position="1"/>
        <end position="149"/>
    </location>
</feature>
<evidence type="ECO:0000256" key="1">
    <source>
        <dbReference type="ARBA" id="ARBA00022679"/>
    </source>
</evidence>
<proteinExistence type="predicted"/>
<dbReference type="InterPro" id="IPR000182">
    <property type="entry name" value="GNAT_dom"/>
</dbReference>
<dbReference type="SUPFAM" id="SSF55729">
    <property type="entry name" value="Acyl-CoA N-acyltransferases (Nat)"/>
    <property type="match status" value="1"/>
</dbReference>
<keyword evidence="2" id="KW-0012">Acyltransferase</keyword>
<gene>
    <name evidence="4" type="ORF">RXV94_14015</name>
</gene>
<dbReference type="Proteomes" id="UP001268651">
    <property type="component" value="Unassembled WGS sequence"/>
</dbReference>
<dbReference type="Gene3D" id="3.40.630.30">
    <property type="match status" value="1"/>
</dbReference>
<evidence type="ECO:0000256" key="2">
    <source>
        <dbReference type="ARBA" id="ARBA00023315"/>
    </source>
</evidence>
<keyword evidence="5" id="KW-1185">Reference proteome</keyword>
<evidence type="ECO:0000259" key="3">
    <source>
        <dbReference type="PROSITE" id="PS51186"/>
    </source>
</evidence>
<evidence type="ECO:0000313" key="5">
    <source>
        <dbReference type="Proteomes" id="UP001268651"/>
    </source>
</evidence>
<dbReference type="EMBL" id="JAWHTF010000010">
    <property type="protein sequence ID" value="MDU8887283.1"/>
    <property type="molecule type" value="Genomic_DNA"/>
</dbReference>
<dbReference type="PANTHER" id="PTHR43877">
    <property type="entry name" value="AMINOALKYLPHOSPHONATE N-ACETYLTRANSFERASE-RELATED-RELATED"/>
    <property type="match status" value="1"/>
</dbReference>
<dbReference type="InterPro" id="IPR016181">
    <property type="entry name" value="Acyl_CoA_acyltransferase"/>
</dbReference>
<dbReference type="InterPro" id="IPR050832">
    <property type="entry name" value="Bact_Acetyltransf"/>
</dbReference>
<name>A0ABU3UA50_9FLAO</name>
<dbReference type="PANTHER" id="PTHR43877:SF2">
    <property type="entry name" value="AMINOALKYLPHOSPHONATE N-ACETYLTRANSFERASE-RELATED"/>
    <property type="match status" value="1"/>
</dbReference>